<dbReference type="SUPFAM" id="SSF53335">
    <property type="entry name" value="S-adenosyl-L-methionine-dependent methyltransferases"/>
    <property type="match status" value="1"/>
</dbReference>
<keyword evidence="4" id="KW-0808">Transferase</keyword>
<dbReference type="GO" id="GO:0051287">
    <property type="term" value="F:NAD binding"/>
    <property type="evidence" value="ECO:0007669"/>
    <property type="project" value="InterPro"/>
</dbReference>
<dbReference type="InterPro" id="IPR024084">
    <property type="entry name" value="IsoPropMal-DH-like_dom"/>
</dbReference>
<evidence type="ECO:0000256" key="2">
    <source>
        <dbReference type="ARBA" id="ARBA00022842"/>
    </source>
</evidence>
<dbReference type="InterPro" id="IPR019410">
    <property type="entry name" value="Methyltransf_16"/>
</dbReference>
<dbReference type="GO" id="GO:0004449">
    <property type="term" value="F:isocitrate dehydrogenase (NAD+) activity"/>
    <property type="evidence" value="ECO:0007669"/>
    <property type="project" value="TreeGrafter"/>
</dbReference>
<evidence type="ECO:0000259" key="3">
    <source>
        <dbReference type="SMART" id="SM01329"/>
    </source>
</evidence>
<dbReference type="GO" id="GO:0009085">
    <property type="term" value="P:lysine biosynthetic process"/>
    <property type="evidence" value="ECO:0007669"/>
    <property type="project" value="TreeGrafter"/>
</dbReference>
<dbReference type="SUPFAM" id="SSF53659">
    <property type="entry name" value="Isocitrate/Isopropylmalate dehydrogenase-like"/>
    <property type="match status" value="1"/>
</dbReference>
<dbReference type="GO" id="GO:0006102">
    <property type="term" value="P:isocitrate metabolic process"/>
    <property type="evidence" value="ECO:0007669"/>
    <property type="project" value="TreeGrafter"/>
</dbReference>
<evidence type="ECO:0000256" key="1">
    <source>
        <dbReference type="ARBA" id="ARBA00007769"/>
    </source>
</evidence>
<keyword evidence="2" id="KW-0460">Magnesium</keyword>
<protein>
    <submittedName>
        <fullName evidence="4">S-adenosyl-L-methionine-dependent methyltransferase</fullName>
    </submittedName>
</protein>
<dbReference type="SMART" id="SM01329">
    <property type="entry name" value="Iso_dh"/>
    <property type="match status" value="1"/>
</dbReference>
<organism evidence="4 5">
    <name type="scientific">Wallemia mellicola</name>
    <dbReference type="NCBI Taxonomy" id="1708541"/>
    <lineage>
        <taxon>Eukaryota</taxon>
        <taxon>Fungi</taxon>
        <taxon>Dikarya</taxon>
        <taxon>Basidiomycota</taxon>
        <taxon>Wallemiomycotina</taxon>
        <taxon>Wallemiomycetes</taxon>
        <taxon>Wallemiales</taxon>
        <taxon>Wallemiaceae</taxon>
        <taxon>Wallemia</taxon>
    </lineage>
</organism>
<feature type="domain" description="Isopropylmalate dehydrogenase-like" evidence="3">
    <location>
        <begin position="399"/>
        <end position="751"/>
    </location>
</feature>
<comment type="caution">
    <text evidence="4">The sequence shown here is derived from an EMBL/GenBank/DDBJ whole genome shotgun (WGS) entry which is preliminary data.</text>
</comment>
<dbReference type="PANTHER" id="PTHR11835">
    <property type="entry name" value="DECARBOXYLATING DEHYDROGENASES-ISOCITRATE, ISOPROPYLMALATE, TARTRATE"/>
    <property type="match status" value="1"/>
</dbReference>
<dbReference type="EMBL" id="SPRO01000006">
    <property type="protein sequence ID" value="TIC32911.1"/>
    <property type="molecule type" value="Genomic_DNA"/>
</dbReference>
<dbReference type="InterPro" id="IPR019818">
    <property type="entry name" value="IsoCit/isopropylmalate_DH_CS"/>
</dbReference>
<dbReference type="PANTHER" id="PTHR11835:SF48">
    <property type="entry name" value="HOMOISOCITRATE DEHYDROGENASE, MITOCHONDRIAL"/>
    <property type="match status" value="1"/>
</dbReference>
<dbReference type="Gene3D" id="3.40.718.10">
    <property type="entry name" value="Isopropylmalate Dehydrogenase"/>
    <property type="match status" value="1"/>
</dbReference>
<dbReference type="Pfam" id="PF00180">
    <property type="entry name" value="Iso_dh"/>
    <property type="match status" value="1"/>
</dbReference>
<sequence length="755" mass="83346">MRIPFSIKGMIWLRMADCKERMFIASRELPIIKPGRVPSINELVGAINNLRALYTSTVAGIKVSNPTQGVEGWSSITANDDGKNVYAHDIPVEYEVESDDDTFERRWSSNWLTRFIAISEEWMAEVEGTEEFNTRERVVEMAAAALACVAGMSAAGPIDRTFSFISRDRFDIVMHDKTINGHQDVGAQTWGAAVHLSRLICRHPEYFGIKSGARLLEVGAGTGLVGIVAAKVIEQLGYKNTTEIILSDYLDDIIENLRKNVHNNGSETKTSVIHLDWTEPDKGLGKFDTMYGADVCYDLNHAYLLHKAASELLSKEGTFHILIALRRTHIGMKESVQDAFSGKFVQPDGDALCIDKEDYFDVEKGLGRADETGYIRKWHPLQRIWRQRRFVSKNSVLVRLLTRSKGFGMLPADGIGHEVLPPAQRVLEELSTRKALPKLEFIPLNAGFDYFRRSGVALPDETIEVMKSGVDGAMFGSVSSPSHKVTGYSSPIVALRKHLDLYANIRPVSTVDGKVDMVTVRENTECLYIKKEELDRLPDGTKVARATRQITQNASERIGKLAFEIALKRDKVRQSGGSSPHSEPSVWSIHKSNVLSVTDGLFRESIKAAHKSDERFDKVKLVEQLVDSFVYRMFREPQIFDVCVAPNLYGDIISDGAAALVGSLGVVPSINANDTFAMGEPVHGSAPDIAGKNIANPIASIRSAALMIEHMGYSDAAASIYKAVDEVLKEGKMLTPDLGGKSSTTDVQDAVLKAL</sequence>
<dbReference type="GO" id="GO:0032259">
    <property type="term" value="P:methylation"/>
    <property type="evidence" value="ECO:0007669"/>
    <property type="project" value="UniProtKB-KW"/>
</dbReference>
<dbReference type="GO" id="GO:0047046">
    <property type="term" value="F:homoisocitrate dehydrogenase activity"/>
    <property type="evidence" value="ECO:0007669"/>
    <property type="project" value="TreeGrafter"/>
</dbReference>
<dbReference type="PROSITE" id="PS00470">
    <property type="entry name" value="IDH_IMDH"/>
    <property type="match status" value="1"/>
</dbReference>
<reference evidence="4 5" key="1">
    <citation type="submission" date="2019-03" db="EMBL/GenBank/DDBJ databases">
        <title>Sequencing 25 genomes of Wallemia mellicola.</title>
        <authorList>
            <person name="Gostincar C."/>
        </authorList>
    </citation>
    <scope>NUCLEOTIDE SEQUENCE [LARGE SCALE GENOMIC DNA]</scope>
    <source>
        <strain evidence="4 5">EXF-8738</strain>
    </source>
</reference>
<dbReference type="Pfam" id="PF10294">
    <property type="entry name" value="Methyltransf_16"/>
    <property type="match status" value="1"/>
</dbReference>
<proteinExistence type="inferred from homology"/>
<dbReference type="InterPro" id="IPR029063">
    <property type="entry name" value="SAM-dependent_MTases_sf"/>
</dbReference>
<dbReference type="Proteomes" id="UP000305647">
    <property type="component" value="Unassembled WGS sequence"/>
</dbReference>
<dbReference type="Gene3D" id="3.40.50.150">
    <property type="entry name" value="Vaccinia Virus protein VP39"/>
    <property type="match status" value="1"/>
</dbReference>
<dbReference type="CDD" id="cd02440">
    <property type="entry name" value="AdoMet_MTases"/>
    <property type="match status" value="1"/>
</dbReference>
<dbReference type="GO" id="GO:0000287">
    <property type="term" value="F:magnesium ion binding"/>
    <property type="evidence" value="ECO:0007669"/>
    <property type="project" value="InterPro"/>
</dbReference>
<comment type="similarity">
    <text evidence="1">Belongs to the isocitrate and isopropylmalate dehydrogenases family.</text>
</comment>
<evidence type="ECO:0000313" key="4">
    <source>
        <dbReference type="EMBL" id="TIC32911.1"/>
    </source>
</evidence>
<dbReference type="GO" id="GO:0008757">
    <property type="term" value="F:S-adenosylmethionine-dependent methyltransferase activity"/>
    <property type="evidence" value="ECO:0007669"/>
    <property type="project" value="UniProtKB-ARBA"/>
</dbReference>
<dbReference type="GO" id="GO:0006099">
    <property type="term" value="P:tricarboxylic acid cycle"/>
    <property type="evidence" value="ECO:0007669"/>
    <property type="project" value="TreeGrafter"/>
</dbReference>
<accession>A0A4T0R6S8</accession>
<name>A0A4T0R6S8_9BASI</name>
<dbReference type="GO" id="GO:0005739">
    <property type="term" value="C:mitochondrion"/>
    <property type="evidence" value="ECO:0007669"/>
    <property type="project" value="TreeGrafter"/>
</dbReference>
<evidence type="ECO:0000313" key="5">
    <source>
        <dbReference type="Proteomes" id="UP000305647"/>
    </source>
</evidence>
<gene>
    <name evidence="4" type="ORF">E3Q10_00990</name>
</gene>
<keyword evidence="4" id="KW-0489">Methyltransferase</keyword>
<dbReference type="AlphaFoldDB" id="A0A4T0R6S8"/>